<dbReference type="AlphaFoldDB" id="A0A1T5KWP1"/>
<sequence length="79" mass="8445">MARSKKKRLTVKEAGGITGWLTATLLPYLGPPPLGDRNEPSAPSSVDNPCPLCGAPMSEHRVDRSGERTQLYCPTAPTP</sequence>
<name>A0A1T5KWP1_9MICO</name>
<accession>A0A1T5KWP1</accession>
<dbReference type="RefSeq" id="WP_079728633.1">
    <property type="nucleotide sequence ID" value="NZ_FUZP01000003.1"/>
</dbReference>
<organism evidence="2 3">
    <name type="scientific">Okibacterium fritillariae</name>
    <dbReference type="NCBI Taxonomy" id="123320"/>
    <lineage>
        <taxon>Bacteria</taxon>
        <taxon>Bacillati</taxon>
        <taxon>Actinomycetota</taxon>
        <taxon>Actinomycetes</taxon>
        <taxon>Micrococcales</taxon>
        <taxon>Microbacteriaceae</taxon>
        <taxon>Okibacterium</taxon>
    </lineage>
</organism>
<feature type="compositionally biased region" description="Basic and acidic residues" evidence="1">
    <location>
        <begin position="58"/>
        <end position="67"/>
    </location>
</feature>
<dbReference type="OrthoDB" id="4981253at2"/>
<evidence type="ECO:0000256" key="1">
    <source>
        <dbReference type="SAM" id="MobiDB-lite"/>
    </source>
</evidence>
<protein>
    <submittedName>
        <fullName evidence="2">Uncharacterized protein</fullName>
    </submittedName>
</protein>
<evidence type="ECO:0000313" key="3">
    <source>
        <dbReference type="Proteomes" id="UP000190857"/>
    </source>
</evidence>
<dbReference type="EMBL" id="FUZP01000003">
    <property type="protein sequence ID" value="SKC68204.1"/>
    <property type="molecule type" value="Genomic_DNA"/>
</dbReference>
<feature type="region of interest" description="Disordered" evidence="1">
    <location>
        <begin position="30"/>
        <end position="79"/>
    </location>
</feature>
<reference evidence="2 3" key="1">
    <citation type="submission" date="2017-02" db="EMBL/GenBank/DDBJ databases">
        <authorList>
            <person name="Peterson S.W."/>
        </authorList>
    </citation>
    <scope>NUCLEOTIDE SEQUENCE [LARGE SCALE GENOMIC DNA]</scope>
    <source>
        <strain evidence="2 3">VKM Ac-2059</strain>
    </source>
</reference>
<keyword evidence="3" id="KW-1185">Reference proteome</keyword>
<evidence type="ECO:0000313" key="2">
    <source>
        <dbReference type="EMBL" id="SKC68204.1"/>
    </source>
</evidence>
<proteinExistence type="predicted"/>
<dbReference type="Proteomes" id="UP000190857">
    <property type="component" value="Unassembled WGS sequence"/>
</dbReference>
<gene>
    <name evidence="2" type="ORF">SAMN06309945_2603</name>
</gene>